<accession>A0A7G2CFZ2</accession>
<proteinExistence type="predicted"/>
<name>A0A7G2CFZ2_9TRYP</name>
<evidence type="ECO:0000313" key="2">
    <source>
        <dbReference type="EMBL" id="CAD2217613.1"/>
    </source>
</evidence>
<feature type="region of interest" description="Disordered" evidence="1">
    <location>
        <begin position="113"/>
        <end position="188"/>
    </location>
</feature>
<keyword evidence="3" id="KW-1185">Reference proteome</keyword>
<sequence>MEGRKRSVSILEPDDDVQYYNGDKSLHTLQKLQRFYQERGFDTRGPNEEVLTALVATCRQLIDVNKTQATELSQLREEVKACREETGALSIVTAEQIKDDREQVIRRASRRLSRISRRQSAMTQPAADENEASERRHTSEKDTSFSVSSPPPQAPMGNADREEPFTSEAALPEGLQEEAIIEAHDRRR</sequence>
<dbReference type="EMBL" id="LR877153">
    <property type="protein sequence ID" value="CAD2217613.1"/>
    <property type="molecule type" value="Genomic_DNA"/>
</dbReference>
<evidence type="ECO:0000313" key="3">
    <source>
        <dbReference type="Proteomes" id="UP000515908"/>
    </source>
</evidence>
<gene>
    <name evidence="2" type="ORF">ADEAN_000509100</name>
</gene>
<dbReference type="VEuPathDB" id="TriTrypDB:ADEAN_000509100"/>
<dbReference type="Proteomes" id="UP000515908">
    <property type="component" value="Chromosome 09"/>
</dbReference>
<protein>
    <submittedName>
        <fullName evidence="2">Uncharacterized protein</fullName>
    </submittedName>
</protein>
<reference evidence="2 3" key="1">
    <citation type="submission" date="2020-08" db="EMBL/GenBank/DDBJ databases">
        <authorList>
            <person name="Newling K."/>
            <person name="Davey J."/>
            <person name="Forrester S."/>
        </authorList>
    </citation>
    <scope>NUCLEOTIDE SEQUENCE [LARGE SCALE GENOMIC DNA]</scope>
    <source>
        <strain evidence="3">Crithidia deanei Carvalho (ATCC PRA-265)</strain>
    </source>
</reference>
<feature type="compositionally biased region" description="Basic and acidic residues" evidence="1">
    <location>
        <begin position="132"/>
        <end position="143"/>
    </location>
</feature>
<dbReference type="AlphaFoldDB" id="A0A7G2CFZ2"/>
<evidence type="ECO:0000256" key="1">
    <source>
        <dbReference type="SAM" id="MobiDB-lite"/>
    </source>
</evidence>
<organism evidence="2 3">
    <name type="scientific">Angomonas deanei</name>
    <dbReference type="NCBI Taxonomy" id="59799"/>
    <lineage>
        <taxon>Eukaryota</taxon>
        <taxon>Discoba</taxon>
        <taxon>Euglenozoa</taxon>
        <taxon>Kinetoplastea</taxon>
        <taxon>Metakinetoplastina</taxon>
        <taxon>Trypanosomatida</taxon>
        <taxon>Trypanosomatidae</taxon>
        <taxon>Strigomonadinae</taxon>
        <taxon>Angomonas</taxon>
    </lineage>
</organism>